<reference evidence="1 2" key="2">
    <citation type="journal article" date="2015" name="Arch. Virol.">
        <title>Complete genome sequence analysis and identification of putative metallo-beta-lactamase and SpoIIIE homologs in Bacillus cereus group phage BCP8-2, a new member of the proposed Bastille-like group.</title>
        <authorList>
            <person name="Asare P.T."/>
            <person name="Bandara N."/>
            <person name="Jeong T.Y."/>
            <person name="Ryu S."/>
            <person name="Klumpp J."/>
            <person name="Kim K.P."/>
        </authorList>
    </citation>
    <scope>NUCLEOTIDE SEQUENCE [LARGE SCALE GENOMIC DNA]</scope>
    <source>
        <strain evidence="1">BCP8-2</strain>
    </source>
</reference>
<dbReference type="GeneID" id="24723485"/>
<dbReference type="Proteomes" id="UP000033014">
    <property type="component" value="Segment"/>
</dbReference>
<sequence length="60" mass="6542">MLSKFTVAFVATKFGGAPVMVNGVPLASYDPPTCLRWNLAEVIEFLDVVPIVKGEYDPLN</sequence>
<evidence type="ECO:0000313" key="2">
    <source>
        <dbReference type="Proteomes" id="UP000033014"/>
    </source>
</evidence>
<protein>
    <submittedName>
        <fullName evidence="1">Uncharacterized protein</fullName>
    </submittedName>
</protein>
<evidence type="ECO:0000313" key="1">
    <source>
        <dbReference type="EMBL" id="AHJ87039.1"/>
    </source>
</evidence>
<dbReference type="RefSeq" id="YP_009149562.1">
    <property type="nucleotide sequence ID" value="NC_027355.1"/>
</dbReference>
<dbReference type="EMBL" id="KJ081346">
    <property type="protein sequence ID" value="AHJ87039.1"/>
    <property type="molecule type" value="Genomic_DNA"/>
</dbReference>
<organism evidence="1 2">
    <name type="scientific">Bacillus phage BCP8-2</name>
    <dbReference type="NCBI Taxonomy" id="1129192"/>
    <lineage>
        <taxon>Viruses</taxon>
        <taxon>Duplodnaviria</taxon>
        <taxon>Heunggongvirae</taxon>
        <taxon>Uroviricota</taxon>
        <taxon>Caudoviricetes</taxon>
        <taxon>Herelleviridae</taxon>
        <taxon>Bastillevirinae</taxon>
        <taxon>Caeruleovirus</taxon>
        <taxon>Caeruleovirus BCP82</taxon>
    </lineage>
</organism>
<reference evidence="2" key="1">
    <citation type="submission" date="2014-01" db="EMBL/GenBank/DDBJ databases">
        <title>Genomic and Proteomic Analysis of Broad Host Range Virulent Bacillus Group Phage BCP8-2 Leading To the Creation of New Genus within Myoviruses.</title>
        <authorList>
            <person name="Bandara N."/>
            <person name="Asare P.T."/>
            <person name="Kim K.P."/>
        </authorList>
    </citation>
    <scope>NUCLEOTIDE SEQUENCE [LARGE SCALE GENOMIC DNA]</scope>
</reference>
<name>A0A0E3D981_9CAUD</name>
<accession>A0A0E3D981</accession>
<dbReference type="KEGG" id="vg:24723485"/>
<keyword evidence="2" id="KW-1185">Reference proteome</keyword>
<proteinExistence type="predicted"/>
<gene>
    <name evidence="1" type="ORF">BCP8-2_001</name>
</gene>